<accession>A0ACB8CFX3</accession>
<evidence type="ECO:0000313" key="2">
    <source>
        <dbReference type="Proteomes" id="UP000821865"/>
    </source>
</evidence>
<proteinExistence type="predicted"/>
<organism evidence="1 2">
    <name type="scientific">Dermacentor silvarum</name>
    <name type="common">Tick</name>
    <dbReference type="NCBI Taxonomy" id="543639"/>
    <lineage>
        <taxon>Eukaryota</taxon>
        <taxon>Metazoa</taxon>
        <taxon>Ecdysozoa</taxon>
        <taxon>Arthropoda</taxon>
        <taxon>Chelicerata</taxon>
        <taxon>Arachnida</taxon>
        <taxon>Acari</taxon>
        <taxon>Parasitiformes</taxon>
        <taxon>Ixodida</taxon>
        <taxon>Ixodoidea</taxon>
        <taxon>Ixodidae</taxon>
        <taxon>Rhipicephalinae</taxon>
        <taxon>Dermacentor</taxon>
    </lineage>
</organism>
<evidence type="ECO:0000313" key="1">
    <source>
        <dbReference type="EMBL" id="KAH7941591.1"/>
    </source>
</evidence>
<gene>
    <name evidence="1" type="ORF">HPB49_015091</name>
</gene>
<dbReference type="EMBL" id="CM023476">
    <property type="protein sequence ID" value="KAH7941591.1"/>
    <property type="molecule type" value="Genomic_DNA"/>
</dbReference>
<comment type="caution">
    <text evidence="1">The sequence shown here is derived from an EMBL/GenBank/DDBJ whole genome shotgun (WGS) entry which is preliminary data.</text>
</comment>
<reference evidence="1" key="1">
    <citation type="submission" date="2020-05" db="EMBL/GenBank/DDBJ databases">
        <title>Large-scale comparative analyses of tick genomes elucidate their genetic diversity and vector capacities.</title>
        <authorList>
            <person name="Jia N."/>
            <person name="Wang J."/>
            <person name="Shi W."/>
            <person name="Du L."/>
            <person name="Sun Y."/>
            <person name="Zhan W."/>
            <person name="Jiang J."/>
            <person name="Wang Q."/>
            <person name="Zhang B."/>
            <person name="Ji P."/>
            <person name="Sakyi L.B."/>
            <person name="Cui X."/>
            <person name="Yuan T."/>
            <person name="Jiang B."/>
            <person name="Yang W."/>
            <person name="Lam T.T.-Y."/>
            <person name="Chang Q."/>
            <person name="Ding S."/>
            <person name="Wang X."/>
            <person name="Zhu J."/>
            <person name="Ruan X."/>
            <person name="Zhao L."/>
            <person name="Wei J."/>
            <person name="Que T."/>
            <person name="Du C."/>
            <person name="Cheng J."/>
            <person name="Dai P."/>
            <person name="Han X."/>
            <person name="Huang E."/>
            <person name="Gao Y."/>
            <person name="Liu J."/>
            <person name="Shao H."/>
            <person name="Ye R."/>
            <person name="Li L."/>
            <person name="Wei W."/>
            <person name="Wang X."/>
            <person name="Wang C."/>
            <person name="Yang T."/>
            <person name="Huo Q."/>
            <person name="Li W."/>
            <person name="Guo W."/>
            <person name="Chen H."/>
            <person name="Zhou L."/>
            <person name="Ni X."/>
            <person name="Tian J."/>
            <person name="Zhou Y."/>
            <person name="Sheng Y."/>
            <person name="Liu T."/>
            <person name="Pan Y."/>
            <person name="Xia L."/>
            <person name="Li J."/>
            <person name="Zhao F."/>
            <person name="Cao W."/>
        </authorList>
    </citation>
    <scope>NUCLEOTIDE SEQUENCE</scope>
    <source>
        <strain evidence="1">Dsil-2018</strain>
    </source>
</reference>
<sequence length="158" mass="18184">MYCLMSTKNSFTDFGGSSVLYQVLRGEKIFYLIRPTQTNLSLYEHWMASASQSETFFGDLAGACYRLTLTAGQTLVIRNEWIHSVYTSVDSMVFGGNFLHSFNIGLQLQVYDLEKRIDAPNKYKFPSFETTLVRRIIRHRTAEKCNSIRVQAPQLPDY</sequence>
<name>A0ACB8CFX3_DERSI</name>
<dbReference type="Proteomes" id="UP000821865">
    <property type="component" value="Chromosome 7"/>
</dbReference>
<protein>
    <submittedName>
        <fullName evidence="1">Uncharacterized protein</fullName>
    </submittedName>
</protein>
<keyword evidence="2" id="KW-1185">Reference proteome</keyword>